<dbReference type="Proteomes" id="UP000265040">
    <property type="component" value="Chromosome 18"/>
</dbReference>
<comment type="cofactor">
    <cofactor evidence="1">
        <name>FAD</name>
        <dbReference type="ChEBI" id="CHEBI:57692"/>
    </cofactor>
</comment>
<evidence type="ECO:0000256" key="4">
    <source>
        <dbReference type="SAM" id="SignalP"/>
    </source>
</evidence>
<evidence type="ECO:0000313" key="6">
    <source>
        <dbReference type="Ensembl" id="ENSATEP00000045286.1"/>
    </source>
</evidence>
<dbReference type="GeneTree" id="ENSGT00940000160928"/>
<evidence type="ECO:0000256" key="1">
    <source>
        <dbReference type="ARBA" id="ARBA00001974"/>
    </source>
</evidence>
<sequence>ETNSLFFSIFVLLFTLFNSHNVAVSWKEELPDCLLDKDYKKLLYIVENGLPPTATSHHVVIGGAGVAGLTAAKLLHDAGHKVTILEASGRIGGRVDTYRNEEGLYAELGAMRIPTTHKIVLDFNEKHLGVTLNEFRIEDNDTFYLVNGKKVKEAKVKSKPDILNYSVLDCEKGKSADKLLQYALKKVQKTETWMEYLKEEGHLSSEAVRMIGDLLYEDILMYTELSEMIYDQTDVSDSVK</sequence>
<dbReference type="Gene3D" id="3.50.50.60">
    <property type="entry name" value="FAD/NAD(P)-binding domain"/>
    <property type="match status" value="1"/>
</dbReference>
<dbReference type="PANTHER" id="PTHR10742:SF342">
    <property type="entry name" value="AMINE OXIDASE"/>
    <property type="match status" value="1"/>
</dbReference>
<keyword evidence="2" id="KW-0285">Flavoprotein</keyword>
<evidence type="ECO:0000256" key="3">
    <source>
        <dbReference type="ARBA" id="ARBA00022827"/>
    </source>
</evidence>
<dbReference type="Ensembl" id="ENSATET00000054070.1">
    <property type="protein sequence ID" value="ENSATEP00000045286.1"/>
    <property type="gene ID" value="ENSATEG00000026489.1"/>
</dbReference>
<dbReference type="GO" id="GO:0009063">
    <property type="term" value="P:amino acid catabolic process"/>
    <property type="evidence" value="ECO:0007669"/>
    <property type="project" value="TreeGrafter"/>
</dbReference>
<dbReference type="Pfam" id="PF01593">
    <property type="entry name" value="Amino_oxidase"/>
    <property type="match status" value="1"/>
</dbReference>
<reference evidence="6" key="2">
    <citation type="submission" date="2025-08" db="UniProtKB">
        <authorList>
            <consortium name="Ensembl"/>
        </authorList>
    </citation>
    <scope>IDENTIFICATION</scope>
</reference>
<feature type="signal peptide" evidence="4">
    <location>
        <begin position="1"/>
        <end position="19"/>
    </location>
</feature>
<feature type="domain" description="Amine oxidase" evidence="5">
    <location>
        <begin position="66"/>
        <end position="172"/>
    </location>
</feature>
<organism evidence="6 7">
    <name type="scientific">Anabas testudineus</name>
    <name type="common">Climbing perch</name>
    <name type="synonym">Anthias testudineus</name>
    <dbReference type="NCBI Taxonomy" id="64144"/>
    <lineage>
        <taxon>Eukaryota</taxon>
        <taxon>Metazoa</taxon>
        <taxon>Chordata</taxon>
        <taxon>Craniata</taxon>
        <taxon>Vertebrata</taxon>
        <taxon>Euteleostomi</taxon>
        <taxon>Actinopterygii</taxon>
        <taxon>Neopterygii</taxon>
        <taxon>Teleostei</taxon>
        <taxon>Neoteleostei</taxon>
        <taxon>Acanthomorphata</taxon>
        <taxon>Anabantaria</taxon>
        <taxon>Anabantiformes</taxon>
        <taxon>Anabantoidei</taxon>
        <taxon>Anabantidae</taxon>
        <taxon>Anabas</taxon>
    </lineage>
</organism>
<dbReference type="Gene3D" id="3.90.660.10">
    <property type="match status" value="1"/>
</dbReference>
<evidence type="ECO:0000259" key="5">
    <source>
        <dbReference type="Pfam" id="PF01593"/>
    </source>
</evidence>
<feature type="chain" id="PRO_5030549135" description="Amine oxidase domain-containing protein" evidence="4">
    <location>
        <begin position="20"/>
        <end position="240"/>
    </location>
</feature>
<evidence type="ECO:0000256" key="2">
    <source>
        <dbReference type="ARBA" id="ARBA00022630"/>
    </source>
</evidence>
<protein>
    <recommendedName>
        <fullName evidence="5">Amine oxidase domain-containing protein</fullName>
    </recommendedName>
</protein>
<dbReference type="InterPro" id="IPR002937">
    <property type="entry name" value="Amino_oxidase"/>
</dbReference>
<accession>A0A7N6AES9</accession>
<dbReference type="InterPro" id="IPR036188">
    <property type="entry name" value="FAD/NAD-bd_sf"/>
</dbReference>
<dbReference type="FunFam" id="3.50.50.60:FF:000450">
    <property type="entry name" value="Amine oxidase"/>
    <property type="match status" value="1"/>
</dbReference>
<gene>
    <name evidence="6" type="primary">CNPY3</name>
</gene>
<dbReference type="Gene3D" id="1.10.405.10">
    <property type="entry name" value="Guanine Nucleotide Dissociation Inhibitor, domain 1"/>
    <property type="match status" value="1"/>
</dbReference>
<reference evidence="6" key="3">
    <citation type="submission" date="2025-09" db="UniProtKB">
        <authorList>
            <consortium name="Ensembl"/>
        </authorList>
    </citation>
    <scope>IDENTIFICATION</scope>
</reference>
<dbReference type="GO" id="GO:0001716">
    <property type="term" value="F:L-amino-acid oxidase activity"/>
    <property type="evidence" value="ECO:0007669"/>
    <property type="project" value="TreeGrafter"/>
</dbReference>
<name>A0A7N6AES9_ANATE</name>
<dbReference type="InParanoid" id="A0A7N6AES9"/>
<dbReference type="OrthoDB" id="5046242at2759"/>
<proteinExistence type="predicted"/>
<keyword evidence="7" id="KW-1185">Reference proteome</keyword>
<keyword evidence="4" id="KW-0732">Signal</keyword>
<keyword evidence="3" id="KW-0274">FAD</keyword>
<reference evidence="6" key="1">
    <citation type="submission" date="2021-04" db="EMBL/GenBank/DDBJ databases">
        <authorList>
            <consortium name="Wellcome Sanger Institute Data Sharing"/>
        </authorList>
    </citation>
    <scope>NUCLEOTIDE SEQUENCE [LARGE SCALE GENOMIC DNA]</scope>
</reference>
<dbReference type="PANTHER" id="PTHR10742">
    <property type="entry name" value="FLAVIN MONOAMINE OXIDASE"/>
    <property type="match status" value="1"/>
</dbReference>
<evidence type="ECO:0000313" key="7">
    <source>
        <dbReference type="Proteomes" id="UP000265040"/>
    </source>
</evidence>
<dbReference type="AlphaFoldDB" id="A0A7N6AES9"/>
<dbReference type="SUPFAM" id="SSF51905">
    <property type="entry name" value="FAD/NAD(P)-binding domain"/>
    <property type="match status" value="1"/>
</dbReference>
<dbReference type="InterPro" id="IPR050281">
    <property type="entry name" value="Flavin_monoamine_oxidase"/>
</dbReference>